<dbReference type="PANTHER" id="PTHR34473:SF3">
    <property type="entry name" value="TRANSMEMBRANE PROTEIN-RELATED"/>
    <property type="match status" value="1"/>
</dbReference>
<accession>A0ABS6V8C1</accession>
<dbReference type="InterPro" id="IPR005182">
    <property type="entry name" value="YdbS-like_PH"/>
</dbReference>
<evidence type="ECO:0000313" key="4">
    <source>
        <dbReference type="Proteomes" id="UP000698028"/>
    </source>
</evidence>
<keyword evidence="1" id="KW-1133">Transmembrane helix</keyword>
<keyword evidence="1" id="KW-0472">Membrane</keyword>
<dbReference type="Proteomes" id="UP000698028">
    <property type="component" value="Unassembled WGS sequence"/>
</dbReference>
<reference evidence="3 4" key="1">
    <citation type="submission" date="2021-07" db="EMBL/GenBank/DDBJ databases">
        <title>The draft genome sequence of Sphingomicrobium sp. B8.</title>
        <authorList>
            <person name="Mu L."/>
        </authorList>
    </citation>
    <scope>NUCLEOTIDE SEQUENCE [LARGE SCALE GENOMIC DNA]</scope>
    <source>
        <strain evidence="3 4">B8</strain>
    </source>
</reference>
<feature type="domain" description="YdbS-like PH" evidence="2">
    <location>
        <begin position="92"/>
        <end position="170"/>
    </location>
</feature>
<evidence type="ECO:0000259" key="2">
    <source>
        <dbReference type="Pfam" id="PF03703"/>
    </source>
</evidence>
<keyword evidence="1" id="KW-0812">Transmembrane</keyword>
<dbReference type="RefSeq" id="WP_218633645.1">
    <property type="nucleotide sequence ID" value="NZ_JAHVAH010000001.1"/>
</dbReference>
<evidence type="ECO:0000256" key="1">
    <source>
        <dbReference type="SAM" id="Phobius"/>
    </source>
</evidence>
<dbReference type="PANTHER" id="PTHR34473">
    <property type="entry name" value="UPF0699 TRANSMEMBRANE PROTEIN YDBS"/>
    <property type="match status" value="1"/>
</dbReference>
<proteinExistence type="predicted"/>
<evidence type="ECO:0000313" key="3">
    <source>
        <dbReference type="EMBL" id="MBW0145764.1"/>
    </source>
</evidence>
<comment type="caution">
    <text evidence="3">The sequence shown here is derived from an EMBL/GenBank/DDBJ whole genome shotgun (WGS) entry which is preliminary data.</text>
</comment>
<keyword evidence="4" id="KW-1185">Reference proteome</keyword>
<dbReference type="EMBL" id="JAHVAH010000001">
    <property type="protein sequence ID" value="MBW0145764.1"/>
    <property type="molecule type" value="Genomic_DNA"/>
</dbReference>
<organism evidence="3 4">
    <name type="scientific">Sphingomicrobium clamense</name>
    <dbReference type="NCBI Taxonomy" id="2851013"/>
    <lineage>
        <taxon>Bacteria</taxon>
        <taxon>Pseudomonadati</taxon>
        <taxon>Pseudomonadota</taxon>
        <taxon>Alphaproteobacteria</taxon>
        <taxon>Sphingomonadales</taxon>
        <taxon>Sphingomonadaceae</taxon>
        <taxon>Sphingomicrobium</taxon>
    </lineage>
</organism>
<gene>
    <name evidence="3" type="ORF">KTQ36_10725</name>
</gene>
<name>A0ABS6V8C1_9SPHN</name>
<feature type="transmembrane region" description="Helical" evidence="1">
    <location>
        <begin position="70"/>
        <end position="92"/>
    </location>
</feature>
<protein>
    <submittedName>
        <fullName evidence="3">PH domain-containing protein</fullName>
    </submittedName>
</protein>
<sequence>MTIQQTDAASEAPLPETIDPIAPRLPAGMHPVEPAYRWVLRIQFILLWAPFLVGALVLDNFVLSEQGYPAYLSLAVAVLALAVIVIVPQRIWRRLGYRLSDRSLRVVRGWLFHTDTIVPFVRVQHLDVTRGPLEKLLGTASLIVHTAGTHNSVVTLPGLDPEKAEEMRAAIRAEIRTDWQ</sequence>
<feature type="transmembrane region" description="Helical" evidence="1">
    <location>
        <begin position="38"/>
        <end position="58"/>
    </location>
</feature>
<dbReference type="Pfam" id="PF03703">
    <property type="entry name" value="bPH_2"/>
    <property type="match status" value="1"/>
</dbReference>